<dbReference type="STRING" id="108003.B1C78_11740"/>
<dbReference type="PANTHER" id="PTHR37691">
    <property type="entry name" value="BLR3518 PROTEIN"/>
    <property type="match status" value="1"/>
</dbReference>
<sequence>MKTDRPSEEVLNAFVDGEFCPEERLACLRHIASDDSLSREVCDLSQIKEMVNLAYEKVPHPPRSSSRRARTVRGGWLGPAAAAVVVMLTTAGVVGLGIGTKEPARQFTTADMTQPLYGSERFANRILLHVNTRDEERLTNMLDEVESLMAASRQQGVALQILVVTHGEGLALVREDVSPFPERITALSERYAEGLKFVACLNTIERLRREEHLHVRLLPVAEVVNSGVAEVIRRQSQGWAYIQV</sequence>
<evidence type="ECO:0000256" key="1">
    <source>
        <dbReference type="SAM" id="Phobius"/>
    </source>
</evidence>
<evidence type="ECO:0000313" key="2">
    <source>
        <dbReference type="EMBL" id="OOG23284.1"/>
    </source>
</evidence>
<proteinExistence type="predicted"/>
<feature type="transmembrane region" description="Helical" evidence="1">
    <location>
        <begin position="76"/>
        <end position="98"/>
    </location>
</feature>
<dbReference type="InterPro" id="IPR027396">
    <property type="entry name" value="DsrEFH-like"/>
</dbReference>
<dbReference type="Proteomes" id="UP000189462">
    <property type="component" value="Unassembled WGS sequence"/>
</dbReference>
<keyword evidence="1" id="KW-0472">Membrane</keyword>
<organism evidence="2 3">
    <name type="scientific">Thioalkalivibrio denitrificans</name>
    <dbReference type="NCBI Taxonomy" id="108003"/>
    <lineage>
        <taxon>Bacteria</taxon>
        <taxon>Pseudomonadati</taxon>
        <taxon>Pseudomonadota</taxon>
        <taxon>Gammaproteobacteria</taxon>
        <taxon>Chromatiales</taxon>
        <taxon>Ectothiorhodospiraceae</taxon>
        <taxon>Thioalkalivibrio</taxon>
    </lineage>
</organism>
<accession>A0A1V3NE51</accession>
<reference evidence="2 3" key="1">
    <citation type="submission" date="2017-02" db="EMBL/GenBank/DDBJ databases">
        <title>Genomic diversity within the haloalkaliphilic genus Thioalkalivibrio.</title>
        <authorList>
            <person name="Ahn A.-C."/>
            <person name="Meier-Kolthoff J."/>
            <person name="Overmars L."/>
            <person name="Richter M."/>
            <person name="Woyke T."/>
            <person name="Sorokin D.Y."/>
            <person name="Muyzer G."/>
        </authorList>
    </citation>
    <scope>NUCLEOTIDE SEQUENCE [LARGE SCALE GENOMIC DNA]</scope>
    <source>
        <strain evidence="2 3">ALJD</strain>
    </source>
</reference>
<dbReference type="OrthoDB" id="8557943at2"/>
<protein>
    <submittedName>
        <fullName evidence="2">Uncharacterized protein</fullName>
    </submittedName>
</protein>
<keyword evidence="1" id="KW-1133">Transmembrane helix</keyword>
<gene>
    <name evidence="2" type="ORF">B1C78_11740</name>
</gene>
<dbReference type="Gene3D" id="3.40.1260.10">
    <property type="entry name" value="DsrEFH-like"/>
    <property type="match status" value="1"/>
</dbReference>
<keyword evidence="1" id="KW-0812">Transmembrane</keyword>
<dbReference type="EMBL" id="MVBK01000069">
    <property type="protein sequence ID" value="OOG23284.1"/>
    <property type="molecule type" value="Genomic_DNA"/>
</dbReference>
<dbReference type="PANTHER" id="PTHR37691:SF1">
    <property type="entry name" value="BLR3518 PROTEIN"/>
    <property type="match status" value="1"/>
</dbReference>
<keyword evidence="3" id="KW-1185">Reference proteome</keyword>
<name>A0A1V3NE51_9GAMM</name>
<evidence type="ECO:0000313" key="3">
    <source>
        <dbReference type="Proteomes" id="UP000189462"/>
    </source>
</evidence>
<dbReference type="SUPFAM" id="SSF75169">
    <property type="entry name" value="DsrEFH-like"/>
    <property type="match status" value="1"/>
</dbReference>
<dbReference type="RefSeq" id="WP_077279349.1">
    <property type="nucleotide sequence ID" value="NZ_MVBK01000069.1"/>
</dbReference>
<comment type="caution">
    <text evidence="2">The sequence shown here is derived from an EMBL/GenBank/DDBJ whole genome shotgun (WGS) entry which is preliminary data.</text>
</comment>
<dbReference type="AlphaFoldDB" id="A0A1V3NE51"/>